<dbReference type="AlphaFoldDB" id="A0A8I6RGY9"/>
<dbReference type="Pfam" id="PF08626">
    <property type="entry name" value="TRAPPC9-Trs120"/>
    <property type="match status" value="1"/>
</dbReference>
<reference evidence="7" key="1">
    <citation type="submission" date="2022-01" db="UniProtKB">
        <authorList>
            <consortium name="EnsemblMetazoa"/>
        </authorList>
    </citation>
    <scope>IDENTIFICATION</scope>
</reference>
<evidence type="ECO:0000259" key="6">
    <source>
        <dbReference type="Pfam" id="PF26283"/>
    </source>
</evidence>
<dbReference type="OMA" id="HHSCLLV"/>
<dbReference type="CTD" id="35325"/>
<evidence type="ECO:0000259" key="4">
    <source>
        <dbReference type="Pfam" id="PF26254"/>
    </source>
</evidence>
<feature type="domain" description="Trs120/TRAPPC9 first Ig-like" evidence="4">
    <location>
        <begin position="576"/>
        <end position="681"/>
    </location>
</feature>
<evidence type="ECO:0000256" key="2">
    <source>
        <dbReference type="SAM" id="MobiDB-lite"/>
    </source>
</evidence>
<feature type="domain" description="Trs120/TRAPPC9 third Ig-like" evidence="5">
    <location>
        <begin position="916"/>
        <end position="1024"/>
    </location>
</feature>
<sequence>MRSAVSVILSSPTHDPNMSYPDFEQTFHDHATLLVLVKHLGEELEPHRFSKVYDRIKKINNVKIVDKLGVQRTIWAKYIRDYPVGNNLWGDFQTHRRLLGLITVGKCHTEAELNEICRHHEVLKVRYTGTLYDSRCIVFGVNHGPNTPTFTPASNFNVTALYYANDGEDSAALESQITDFLTSMFWVLECKRHERIREKIDKVSLLLAPFEKKEFVGQDMDSNLNRKRSLGRITKHLGDLCLQAGLPADSLSHYQQASNILRSINDLLWLGSACEGLTAASMCIRYPVPFKTQTVQRNSSLQETNKNKYKQNKVTSGLEILEPSSLPIIPPPNNILSNEDICKCCRQSILYYSQCSHASVIETEVRFKAARVAAEFNMPLQVAYFLQNVIFIKLSLPEDEKIKQFNTLSELYTKIGFHRKASYYQRTAAAKYVSAKNPQTNWDECYNLMLKALSGHRLSLDPSDYPESGENGWGSLQKQVLQDVVTAANRVGHSSLATRHMTLLLQVMWSQLSPNERVEASLQLQSIAAQCEGSPIPLILDSGLIIPPANLIHIPTVESFVVHKLPPPFQPIKLEKIKEDYGPFLFTPLNFGSLERKTSSTKEKIAKLNYLWVAEEECEVKLELTNPLNFELEVSNMRLLTTGVVFETLPYTVTLPPEVVRYPVVLAGTPKETGELEITGYSTHTLGVKSNCRLKALSKIPQSKFVIEVVPALPLIETHVKLGNEVIQDQSGSCISLLAGESTECELVIHNLGKGDIDIIEISIDSTAEQNILTYDASNLQSMLPLAEGSTMVLPLRVFAAANFVNTFPPDGTSMRSSLFSGNSSFPSLQSYKPGGDRLTTPTPSFRSGPSSLNSLSSQFTRPVIANMIKNVNCRIKIRYSGKPGLDSGYCRVALLSLVVDISLSIVISNWDVLPADTSSQFYMVLDMVNMTDQEIEIKYAENKRMIIEVSESCRVPIPVDRCPLSKIGQFFHSEGSIKEIVDLNTICSEHIASLVEIEWFMGERSGKASLNGITLSSHMLDIVRTSPINWVVLVNGEEVSGSVPFTADVGECVQLCIVAYNSLTRPLTDLSLSVHFFQDYQNGTCNFKLDTRLAIAGPSHLYFEKVEEQGSIKMESSVVFFNPGQYKMNVQCTSQTRHSWKLLPPLEFLIQET</sequence>
<dbReference type="PANTHER" id="PTHR21512:SF5">
    <property type="entry name" value="TRAFFICKING PROTEIN PARTICLE COMPLEX SUBUNIT 9"/>
    <property type="match status" value="1"/>
</dbReference>
<evidence type="ECO:0000259" key="5">
    <source>
        <dbReference type="Pfam" id="PF26282"/>
    </source>
</evidence>
<feature type="domain" description="Trs120/TRAPPC9 N-terminal" evidence="3">
    <location>
        <begin position="217"/>
        <end position="284"/>
    </location>
</feature>
<dbReference type="InterPro" id="IPR058567">
    <property type="entry name" value="Ig_TRAPPC9_Trs120_3rd"/>
</dbReference>
<dbReference type="Pfam" id="PF26282">
    <property type="entry name" value="Ig_TRAPPC9-Trs120_3rd"/>
    <property type="match status" value="1"/>
</dbReference>
<dbReference type="GeneID" id="106662338"/>
<dbReference type="PANTHER" id="PTHR21512">
    <property type="entry name" value="TRAFFICKING PROTEIN PARTICLE COMPLEX SUBUNIT 9"/>
    <property type="match status" value="1"/>
</dbReference>
<dbReference type="InterPro" id="IPR058563">
    <property type="entry name" value="Trs120_TRAPPC9_N"/>
</dbReference>
<evidence type="ECO:0000313" key="8">
    <source>
        <dbReference type="Proteomes" id="UP000494040"/>
    </source>
</evidence>
<feature type="domain" description="Trs120/TRAPPC9 fourth Ig-like" evidence="6">
    <location>
        <begin position="1036"/>
        <end position="1141"/>
    </location>
</feature>
<evidence type="ECO:0000259" key="3">
    <source>
        <dbReference type="Pfam" id="PF08626"/>
    </source>
</evidence>
<dbReference type="Pfam" id="PF26283">
    <property type="entry name" value="Ig_TRAPPC9-Trs120_4th"/>
    <property type="match status" value="1"/>
</dbReference>
<accession>A0A8I6RGY9</accession>
<keyword evidence="8" id="KW-1185">Reference proteome</keyword>
<dbReference type="Proteomes" id="UP000494040">
    <property type="component" value="Unassembled WGS sequence"/>
</dbReference>
<name>A0A8I6RGY9_CIMLE</name>
<organism evidence="7 8">
    <name type="scientific">Cimex lectularius</name>
    <name type="common">Bed bug</name>
    <name type="synonym">Acanthia lectularia</name>
    <dbReference type="NCBI Taxonomy" id="79782"/>
    <lineage>
        <taxon>Eukaryota</taxon>
        <taxon>Metazoa</taxon>
        <taxon>Ecdysozoa</taxon>
        <taxon>Arthropoda</taxon>
        <taxon>Hexapoda</taxon>
        <taxon>Insecta</taxon>
        <taxon>Pterygota</taxon>
        <taxon>Neoptera</taxon>
        <taxon>Paraneoptera</taxon>
        <taxon>Hemiptera</taxon>
        <taxon>Heteroptera</taxon>
        <taxon>Panheteroptera</taxon>
        <taxon>Cimicomorpha</taxon>
        <taxon>Cimicidae</taxon>
        <taxon>Cimex</taxon>
    </lineage>
</organism>
<dbReference type="OrthoDB" id="27962at2759"/>
<protein>
    <recommendedName>
        <fullName evidence="9">Protein brunelleschi</fullName>
    </recommendedName>
</protein>
<proteinExistence type="inferred from homology"/>
<dbReference type="InterPro" id="IPR058568">
    <property type="entry name" value="Ig_TRAPPC9_Trs120_4th"/>
</dbReference>
<evidence type="ECO:0000256" key="1">
    <source>
        <dbReference type="ARBA" id="ARBA00008459"/>
    </source>
</evidence>
<evidence type="ECO:0000313" key="7">
    <source>
        <dbReference type="EnsemblMetazoa" id="XP_014241856.1"/>
    </source>
</evidence>
<dbReference type="InterPro" id="IPR058565">
    <property type="entry name" value="Ig_TRAPPC9_Trs120_1st"/>
</dbReference>
<feature type="compositionally biased region" description="Low complexity" evidence="2">
    <location>
        <begin position="844"/>
        <end position="854"/>
    </location>
</feature>
<feature type="region of interest" description="Disordered" evidence="2">
    <location>
        <begin position="829"/>
        <end position="854"/>
    </location>
</feature>
<comment type="similarity">
    <text evidence="1">Belongs to the NIBP family.</text>
</comment>
<dbReference type="GO" id="GO:0005802">
    <property type="term" value="C:trans-Golgi network"/>
    <property type="evidence" value="ECO:0007669"/>
    <property type="project" value="TreeGrafter"/>
</dbReference>
<dbReference type="Pfam" id="PF26254">
    <property type="entry name" value="Ig_TRAPPC9-Trs120_1st"/>
    <property type="match status" value="1"/>
</dbReference>
<dbReference type="KEGG" id="clec:106662338"/>
<evidence type="ECO:0008006" key="9">
    <source>
        <dbReference type="Google" id="ProtNLM"/>
    </source>
</evidence>
<dbReference type="RefSeq" id="XP_014241856.1">
    <property type="nucleotide sequence ID" value="XM_014386370.2"/>
</dbReference>
<dbReference type="EnsemblMetazoa" id="XM_014386370.2">
    <property type="protein sequence ID" value="XP_014241856.1"/>
    <property type="gene ID" value="LOC106662338"/>
</dbReference>
<dbReference type="InterPro" id="IPR013935">
    <property type="entry name" value="Trs120_TRAPPC9"/>
</dbReference>